<proteinExistence type="predicted"/>
<dbReference type="Pfam" id="PF20114">
    <property type="entry name" value="DUF6504"/>
    <property type="match status" value="1"/>
</dbReference>
<dbReference type="PATRIC" id="fig|937777.3.peg.2998"/>
<evidence type="ECO:0000313" key="3">
    <source>
        <dbReference type="Proteomes" id="UP000010467"/>
    </source>
</evidence>
<evidence type="ECO:0000259" key="1">
    <source>
        <dbReference type="Pfam" id="PF20114"/>
    </source>
</evidence>
<evidence type="ECO:0000313" key="2">
    <source>
        <dbReference type="EMBL" id="AFZ68434.1"/>
    </source>
</evidence>
<name>L0A4S0_DEIPD</name>
<dbReference type="RefSeq" id="WP_015236736.1">
    <property type="nucleotide sequence ID" value="NC_019793.1"/>
</dbReference>
<accession>L0A4S0</accession>
<dbReference type="STRING" id="937777.Deipe_2982"/>
<organism evidence="2 3">
    <name type="scientific">Deinococcus peraridilitoris (strain DSM 19664 / LMG 22246 / CIP 109416 / KR-200)</name>
    <dbReference type="NCBI Taxonomy" id="937777"/>
    <lineage>
        <taxon>Bacteria</taxon>
        <taxon>Thermotogati</taxon>
        <taxon>Deinococcota</taxon>
        <taxon>Deinococci</taxon>
        <taxon>Deinococcales</taxon>
        <taxon>Deinococcaceae</taxon>
        <taxon>Deinococcus</taxon>
    </lineage>
</organism>
<feature type="domain" description="DUF6504" evidence="1">
    <location>
        <begin position="12"/>
        <end position="78"/>
    </location>
</feature>
<dbReference type="OrthoDB" id="71423at2"/>
<dbReference type="KEGG" id="dpd:Deipe_2982"/>
<dbReference type="Proteomes" id="UP000010467">
    <property type="component" value="Chromosome"/>
</dbReference>
<gene>
    <name evidence="2" type="ordered locus">Deipe_2982</name>
</gene>
<protein>
    <recommendedName>
        <fullName evidence="1">DUF6504 domain-containing protein</fullName>
    </recommendedName>
</protein>
<dbReference type="AlphaFoldDB" id="L0A4S0"/>
<dbReference type="HOGENOM" id="CLU_155803_2_0_0"/>
<sequence>MRAFLEPVTVELSPSGVPLRLNWQGRTLRVLEVRDVWEAGGLWWQGQPNREYWWLVTGRNEIEVFHELGGEGRWVLSRCAD</sequence>
<keyword evidence="3" id="KW-1185">Reference proteome</keyword>
<reference evidence="3" key="1">
    <citation type="submission" date="2012-03" db="EMBL/GenBank/DDBJ databases">
        <title>Complete sequence of chromosome of Deinococcus peraridilitoris DSM 19664.</title>
        <authorList>
            <person name="Lucas S."/>
            <person name="Copeland A."/>
            <person name="Lapidus A."/>
            <person name="Glavina del Rio T."/>
            <person name="Dalin E."/>
            <person name="Tice H."/>
            <person name="Bruce D."/>
            <person name="Goodwin L."/>
            <person name="Pitluck S."/>
            <person name="Peters L."/>
            <person name="Mikhailova N."/>
            <person name="Lu M."/>
            <person name="Kyrpides N."/>
            <person name="Mavromatis K."/>
            <person name="Ivanova N."/>
            <person name="Brettin T."/>
            <person name="Detter J.C."/>
            <person name="Han C."/>
            <person name="Larimer F."/>
            <person name="Land M."/>
            <person name="Hauser L."/>
            <person name="Markowitz V."/>
            <person name="Cheng J.-F."/>
            <person name="Hugenholtz P."/>
            <person name="Woyke T."/>
            <person name="Wu D."/>
            <person name="Pukall R."/>
            <person name="Steenblock K."/>
            <person name="Brambilla E."/>
            <person name="Klenk H.-P."/>
            <person name="Eisen J.A."/>
        </authorList>
    </citation>
    <scope>NUCLEOTIDE SEQUENCE [LARGE SCALE GENOMIC DNA]</scope>
    <source>
        <strain evidence="3">DSM 19664 / LMG 22246 / CIP 109416 / KR-200</strain>
    </source>
</reference>
<dbReference type="InterPro" id="IPR045443">
    <property type="entry name" value="DUF6504"/>
</dbReference>
<dbReference type="EMBL" id="CP003382">
    <property type="protein sequence ID" value="AFZ68434.1"/>
    <property type="molecule type" value="Genomic_DNA"/>
</dbReference>